<dbReference type="Pfam" id="PF01425">
    <property type="entry name" value="Amidase"/>
    <property type="match status" value="1"/>
</dbReference>
<dbReference type="SUPFAM" id="SSF75304">
    <property type="entry name" value="Amidase signature (AS) enzymes"/>
    <property type="match status" value="1"/>
</dbReference>
<accession>A0A0B1SAJ2</accession>
<dbReference type="InterPro" id="IPR052096">
    <property type="entry name" value="Endocannabinoid_amidase"/>
</dbReference>
<sequence length="191" mass="22063">MFRVKRCVLETVERLKREGHELVRFTIPKQEEMVRILYKLFMASGNEYLKSFFDDELVDPFMKEFVMLLKVPNCFRWLASLVLKNISPQLSAVCASYVSDLRDLRHTQEQRDDYKAEFIDYWKSLGIDAVVCPTFPVPAVAHRFLPRMPTIAVYTALYNLLDFPAGAVPAGEVTTQDDEDLLNNDKYPVGT</sequence>
<dbReference type="GO" id="GO:0004040">
    <property type="term" value="F:amidase activity"/>
    <property type="evidence" value="ECO:0007669"/>
    <property type="project" value="TreeGrafter"/>
</dbReference>
<keyword evidence="3" id="KW-1185">Reference proteome</keyword>
<dbReference type="OrthoDB" id="6428749at2759"/>
<dbReference type="InterPro" id="IPR023631">
    <property type="entry name" value="Amidase_dom"/>
</dbReference>
<protein>
    <recommendedName>
        <fullName evidence="1">Amidase domain-containing protein</fullName>
    </recommendedName>
</protein>
<evidence type="ECO:0000313" key="3">
    <source>
        <dbReference type="Proteomes" id="UP000053660"/>
    </source>
</evidence>
<dbReference type="PANTHER" id="PTHR45847">
    <property type="entry name" value="FATTY ACID AMIDE HYDROLASE"/>
    <property type="match status" value="1"/>
</dbReference>
<dbReference type="Proteomes" id="UP000053660">
    <property type="component" value="Unassembled WGS sequence"/>
</dbReference>
<dbReference type="GO" id="GO:0017064">
    <property type="term" value="F:fatty acid amide hydrolase activity"/>
    <property type="evidence" value="ECO:0007669"/>
    <property type="project" value="TreeGrafter"/>
</dbReference>
<proteinExistence type="predicted"/>
<evidence type="ECO:0000313" key="2">
    <source>
        <dbReference type="EMBL" id="KHJ82323.1"/>
    </source>
</evidence>
<dbReference type="InterPro" id="IPR036928">
    <property type="entry name" value="AS_sf"/>
</dbReference>
<feature type="domain" description="Amidase" evidence="1">
    <location>
        <begin position="4"/>
        <end position="190"/>
    </location>
</feature>
<reference evidence="2 3" key="1">
    <citation type="submission" date="2014-03" db="EMBL/GenBank/DDBJ databases">
        <title>Draft genome of the hookworm Oesophagostomum dentatum.</title>
        <authorList>
            <person name="Mitreva M."/>
        </authorList>
    </citation>
    <scope>NUCLEOTIDE SEQUENCE [LARGE SCALE GENOMIC DNA]</scope>
    <source>
        <strain evidence="2 3">OD-Hann</strain>
    </source>
</reference>
<dbReference type="GO" id="GO:0009062">
    <property type="term" value="P:fatty acid catabolic process"/>
    <property type="evidence" value="ECO:0007669"/>
    <property type="project" value="TreeGrafter"/>
</dbReference>
<dbReference type="Gene3D" id="3.90.1300.10">
    <property type="entry name" value="Amidase signature (AS) domain"/>
    <property type="match status" value="1"/>
</dbReference>
<dbReference type="AlphaFoldDB" id="A0A0B1SAJ2"/>
<dbReference type="PANTHER" id="PTHR45847:SF6">
    <property type="entry name" value="FATTY ACID AMIDE HYDROLASE"/>
    <property type="match status" value="1"/>
</dbReference>
<organism evidence="2 3">
    <name type="scientific">Oesophagostomum dentatum</name>
    <name type="common">Nodular worm</name>
    <dbReference type="NCBI Taxonomy" id="61180"/>
    <lineage>
        <taxon>Eukaryota</taxon>
        <taxon>Metazoa</taxon>
        <taxon>Ecdysozoa</taxon>
        <taxon>Nematoda</taxon>
        <taxon>Chromadorea</taxon>
        <taxon>Rhabditida</taxon>
        <taxon>Rhabditina</taxon>
        <taxon>Rhabditomorpha</taxon>
        <taxon>Strongyloidea</taxon>
        <taxon>Strongylidae</taxon>
        <taxon>Oesophagostomum</taxon>
    </lineage>
</organism>
<gene>
    <name evidence="2" type="ORF">OESDEN_17984</name>
</gene>
<dbReference type="EMBL" id="KN580385">
    <property type="protein sequence ID" value="KHJ82323.1"/>
    <property type="molecule type" value="Genomic_DNA"/>
</dbReference>
<evidence type="ECO:0000259" key="1">
    <source>
        <dbReference type="Pfam" id="PF01425"/>
    </source>
</evidence>
<name>A0A0B1SAJ2_OESDE</name>